<dbReference type="AlphaFoldDB" id="E4ZIQ2"/>
<dbReference type="HOGENOM" id="CLU_2671502_0_0_1"/>
<keyword evidence="2" id="KW-1185">Reference proteome</keyword>
<accession>E4ZIQ2</accession>
<dbReference type="Proteomes" id="UP000002668">
    <property type="component" value="Genome"/>
</dbReference>
<dbReference type="InParanoid" id="E4ZIQ2"/>
<organism evidence="2">
    <name type="scientific">Leptosphaeria maculans (strain JN3 / isolate v23.1.3 / race Av1-4-5-6-7-8)</name>
    <name type="common">Blackleg fungus</name>
    <name type="synonym">Phoma lingam</name>
    <dbReference type="NCBI Taxonomy" id="985895"/>
    <lineage>
        <taxon>Eukaryota</taxon>
        <taxon>Fungi</taxon>
        <taxon>Dikarya</taxon>
        <taxon>Ascomycota</taxon>
        <taxon>Pezizomycotina</taxon>
        <taxon>Dothideomycetes</taxon>
        <taxon>Pleosporomycetidae</taxon>
        <taxon>Pleosporales</taxon>
        <taxon>Pleosporineae</taxon>
        <taxon>Leptosphaeriaceae</taxon>
        <taxon>Plenodomus</taxon>
        <taxon>Plenodomus lingam/Leptosphaeria maculans species complex</taxon>
    </lineage>
</organism>
<name>E4ZIQ2_LEPMJ</name>
<evidence type="ECO:0000313" key="2">
    <source>
        <dbReference type="Proteomes" id="UP000002668"/>
    </source>
</evidence>
<gene>
    <name evidence="1" type="ORF">LEMA_uP061070.1</name>
</gene>
<reference evidence="2" key="1">
    <citation type="journal article" date="2011" name="Nat. Commun.">
        <title>Effector diversification within compartments of the Leptosphaeria maculans genome affected by Repeat-Induced Point mutations.</title>
        <authorList>
            <person name="Rouxel T."/>
            <person name="Grandaubert J."/>
            <person name="Hane J.K."/>
            <person name="Hoede C."/>
            <person name="van de Wouw A.P."/>
            <person name="Couloux A."/>
            <person name="Dominguez V."/>
            <person name="Anthouard V."/>
            <person name="Bally P."/>
            <person name="Bourras S."/>
            <person name="Cozijnsen A.J."/>
            <person name="Ciuffetti L.M."/>
            <person name="Degrave A."/>
            <person name="Dilmaghani A."/>
            <person name="Duret L."/>
            <person name="Fudal I."/>
            <person name="Goodwin S.B."/>
            <person name="Gout L."/>
            <person name="Glaser N."/>
            <person name="Linglin J."/>
            <person name="Kema G.H.J."/>
            <person name="Lapalu N."/>
            <person name="Lawrence C.B."/>
            <person name="May K."/>
            <person name="Meyer M."/>
            <person name="Ollivier B."/>
            <person name="Poulain J."/>
            <person name="Schoch C.L."/>
            <person name="Simon A."/>
            <person name="Spatafora J.W."/>
            <person name="Stachowiak A."/>
            <person name="Turgeon B.G."/>
            <person name="Tyler B.M."/>
            <person name="Vincent D."/>
            <person name="Weissenbach J."/>
            <person name="Amselem J."/>
            <person name="Quesneville H."/>
            <person name="Oliver R.P."/>
            <person name="Wincker P."/>
            <person name="Balesdent M.-H."/>
            <person name="Howlett B.J."/>
        </authorList>
    </citation>
    <scope>NUCLEOTIDE SEQUENCE [LARGE SCALE GENOMIC DNA]</scope>
    <source>
        <strain evidence="2">JN3 / isolate v23.1.3 / race Av1-4-5-6-7-8</strain>
    </source>
</reference>
<proteinExistence type="predicted"/>
<dbReference type="VEuPathDB" id="FungiDB:LEMA_uP061070.1"/>
<dbReference type="EMBL" id="FP929065">
    <property type="protein sequence ID" value="CBX91073.1"/>
    <property type="molecule type" value="Genomic_DNA"/>
</dbReference>
<sequence length="75" mass="8252">MQRSAASVTGDVNPVEVALKSCPKSVACVGSPLCWNRIQLRAHFTCIPLFNCRATAVVQHPPSAVYYNKSRMPYN</sequence>
<evidence type="ECO:0000313" key="1">
    <source>
        <dbReference type="EMBL" id="CBX91073.1"/>
    </source>
</evidence>
<protein>
    <submittedName>
        <fullName evidence="1">Predicted protein</fullName>
    </submittedName>
</protein>